<evidence type="ECO:0000313" key="3">
    <source>
        <dbReference type="Proteomes" id="UP001153954"/>
    </source>
</evidence>
<name>A0AAU9UU50_EUPED</name>
<keyword evidence="3" id="KW-1185">Reference proteome</keyword>
<comment type="caution">
    <text evidence="2">The sequence shown here is derived from an EMBL/GenBank/DDBJ whole genome shotgun (WGS) entry which is preliminary data.</text>
</comment>
<accession>A0AAU9UU50</accession>
<evidence type="ECO:0000256" key="1">
    <source>
        <dbReference type="SAM" id="MobiDB-lite"/>
    </source>
</evidence>
<sequence length="166" mass="19098">MQLINKQRYKIIIADEPEVPPVSRGIAGLYIPVTPSSEGGEDFIRNKEIEDATNNVRYYFEREWSDDSQSDTESEDDDYEYDWTPPSPIPVPVDDFEDDLIDEDELQELIAVLDKIFQTNPSLLNDPRPVIDVDVYKYGTFLTGSDELVWEFEYCIHEDPTAHATG</sequence>
<organism evidence="2 3">
    <name type="scientific">Euphydryas editha</name>
    <name type="common">Edith's checkerspot</name>
    <dbReference type="NCBI Taxonomy" id="104508"/>
    <lineage>
        <taxon>Eukaryota</taxon>
        <taxon>Metazoa</taxon>
        <taxon>Ecdysozoa</taxon>
        <taxon>Arthropoda</taxon>
        <taxon>Hexapoda</taxon>
        <taxon>Insecta</taxon>
        <taxon>Pterygota</taxon>
        <taxon>Neoptera</taxon>
        <taxon>Endopterygota</taxon>
        <taxon>Lepidoptera</taxon>
        <taxon>Glossata</taxon>
        <taxon>Ditrysia</taxon>
        <taxon>Papilionoidea</taxon>
        <taxon>Nymphalidae</taxon>
        <taxon>Nymphalinae</taxon>
        <taxon>Euphydryas</taxon>
    </lineage>
</organism>
<protein>
    <submittedName>
        <fullName evidence="2">Uncharacterized protein</fullName>
    </submittedName>
</protein>
<proteinExistence type="predicted"/>
<reference evidence="2" key="1">
    <citation type="submission" date="2022-03" db="EMBL/GenBank/DDBJ databases">
        <authorList>
            <person name="Tunstrom K."/>
        </authorList>
    </citation>
    <scope>NUCLEOTIDE SEQUENCE</scope>
</reference>
<dbReference type="AlphaFoldDB" id="A0AAU9UU50"/>
<feature type="region of interest" description="Disordered" evidence="1">
    <location>
        <begin position="62"/>
        <end position="90"/>
    </location>
</feature>
<evidence type="ECO:0000313" key="2">
    <source>
        <dbReference type="EMBL" id="CAH2103204.1"/>
    </source>
</evidence>
<dbReference type="EMBL" id="CAKOGL010000026">
    <property type="protein sequence ID" value="CAH2103204.1"/>
    <property type="molecule type" value="Genomic_DNA"/>
</dbReference>
<dbReference type="Proteomes" id="UP001153954">
    <property type="component" value="Unassembled WGS sequence"/>
</dbReference>
<feature type="compositionally biased region" description="Acidic residues" evidence="1">
    <location>
        <begin position="66"/>
        <end position="81"/>
    </location>
</feature>
<gene>
    <name evidence="2" type="ORF">EEDITHA_LOCUS17747</name>
</gene>